<name>A0ACB8LL18_CITSI</name>
<evidence type="ECO:0000313" key="2">
    <source>
        <dbReference type="Proteomes" id="UP000829398"/>
    </source>
</evidence>
<organism evidence="1 2">
    <name type="scientific">Citrus sinensis</name>
    <name type="common">Sweet orange</name>
    <name type="synonym">Citrus aurantium var. sinensis</name>
    <dbReference type="NCBI Taxonomy" id="2711"/>
    <lineage>
        <taxon>Eukaryota</taxon>
        <taxon>Viridiplantae</taxon>
        <taxon>Streptophyta</taxon>
        <taxon>Embryophyta</taxon>
        <taxon>Tracheophyta</taxon>
        <taxon>Spermatophyta</taxon>
        <taxon>Magnoliopsida</taxon>
        <taxon>eudicotyledons</taxon>
        <taxon>Gunneridae</taxon>
        <taxon>Pentapetalae</taxon>
        <taxon>rosids</taxon>
        <taxon>malvids</taxon>
        <taxon>Sapindales</taxon>
        <taxon>Rutaceae</taxon>
        <taxon>Aurantioideae</taxon>
        <taxon>Citrus</taxon>
    </lineage>
</organism>
<sequence>MEKQQSEVVLCRHWPRKLKGKAYVYVGEDLTNKSDLLLDYNPVHKKVPVLVYSSQPIAESLIILEYSDDCWNNTAKLLPEDPHQRTKLHLGKREKAMKEFSELLSVFERGIIKELPK</sequence>
<proteinExistence type="predicted"/>
<protein>
    <submittedName>
        <fullName evidence="1">Glutathione S-transferase U10</fullName>
    </submittedName>
</protein>
<accession>A0ACB8LL18</accession>
<keyword evidence="2" id="KW-1185">Reference proteome</keyword>
<evidence type="ECO:0000313" key="1">
    <source>
        <dbReference type="EMBL" id="KAH9773885.1"/>
    </source>
</evidence>
<comment type="caution">
    <text evidence="1">The sequence shown here is derived from an EMBL/GenBank/DDBJ whole genome shotgun (WGS) entry which is preliminary data.</text>
</comment>
<gene>
    <name evidence="1" type="ORF">KPL71_013458</name>
</gene>
<dbReference type="EMBL" id="CM039173">
    <property type="protein sequence ID" value="KAH9773885.1"/>
    <property type="molecule type" value="Genomic_DNA"/>
</dbReference>
<reference evidence="2" key="1">
    <citation type="journal article" date="2023" name="Hortic. Res.">
        <title>A chromosome-level phased genome enabling allele-level studies in sweet orange: a case study on citrus Huanglongbing tolerance.</title>
        <authorList>
            <person name="Wu B."/>
            <person name="Yu Q."/>
            <person name="Deng Z."/>
            <person name="Duan Y."/>
            <person name="Luo F."/>
            <person name="Gmitter F. Jr."/>
        </authorList>
    </citation>
    <scope>NUCLEOTIDE SEQUENCE [LARGE SCALE GENOMIC DNA]</scope>
    <source>
        <strain evidence="2">cv. Valencia</strain>
    </source>
</reference>
<dbReference type="Proteomes" id="UP000829398">
    <property type="component" value="Chromosome 4"/>
</dbReference>